<dbReference type="AlphaFoldDB" id="A0A2I8VPB1"/>
<keyword evidence="3" id="KW-1185">Reference proteome</keyword>
<dbReference type="Gene3D" id="2.70.180.20">
    <property type="match status" value="1"/>
</dbReference>
<feature type="domain" description="Endonuclease NucS N-terminal PH-like" evidence="1">
    <location>
        <begin position="6"/>
        <end position="90"/>
    </location>
</feature>
<evidence type="ECO:0000313" key="3">
    <source>
        <dbReference type="Proteomes" id="UP000236584"/>
    </source>
</evidence>
<name>A0A2I8VPB1_9EURY</name>
<dbReference type="InterPro" id="IPR049173">
    <property type="entry name" value="NucS_N_sf"/>
</dbReference>
<evidence type="ECO:0000313" key="2">
    <source>
        <dbReference type="EMBL" id="AUV83746.1"/>
    </source>
</evidence>
<dbReference type="InterPro" id="IPR009563">
    <property type="entry name" value="SSSCA1"/>
</dbReference>
<accession>A0A2I8VPB1</accession>
<dbReference type="EMBL" id="CP026309">
    <property type="protein sequence ID" value="AUV83746.1"/>
    <property type="molecule type" value="Genomic_DNA"/>
</dbReference>
<organism evidence="2 3">
    <name type="scientific">Salinigranum rubrum</name>
    <dbReference type="NCBI Taxonomy" id="755307"/>
    <lineage>
        <taxon>Archaea</taxon>
        <taxon>Methanobacteriati</taxon>
        <taxon>Methanobacteriota</taxon>
        <taxon>Stenosarchaea group</taxon>
        <taxon>Halobacteria</taxon>
        <taxon>Halobacteriales</taxon>
        <taxon>Haloferacaceae</taxon>
        <taxon>Salinigranum</taxon>
    </lineage>
</organism>
<dbReference type="Proteomes" id="UP000236584">
    <property type="component" value="Chromosome"/>
</dbReference>
<dbReference type="Pfam" id="PF21003">
    <property type="entry name" value="NucS_N"/>
    <property type="match status" value="1"/>
</dbReference>
<gene>
    <name evidence="2" type="ORF">C2R22_20575</name>
</gene>
<proteinExistence type="predicted"/>
<dbReference type="OrthoDB" id="190320at2157"/>
<dbReference type="RefSeq" id="WP_103427435.1">
    <property type="nucleotide sequence ID" value="NZ_CP026309.1"/>
</dbReference>
<sequence length="255" mass="27364">MDSARLFAGDCTTTFEGTRDRTTRGRVVVLVKPDRTVLVHDADGYQPVAWLTRPDSLSVEEDESGFGLTARAGEQTLRVVSHDLSGRATYPVSAAGVPVGHHPETGEPLVRTAGRISGLDSGVEYPLVAGAQVLDETCEDCGLPLMRVERGTVFEVCVDRSCEPLDNAVRDRFDGSWSCPDCGAPLRILRRSGLIAGCDAYPTCETAFSIPAGVVRDTCDCGLPVFETPTGRRCLDSTCDEFRLDGEDCESADGT</sequence>
<dbReference type="GeneID" id="35594541"/>
<protein>
    <submittedName>
        <fullName evidence="2">DUF91 domain-containing protein</fullName>
    </submittedName>
</protein>
<reference evidence="2 3" key="1">
    <citation type="submission" date="2018-01" db="EMBL/GenBank/DDBJ databases">
        <title>Complete genome sequence of Salinigranum rubrum GX10T, an extremely halophilic archaeon isolated from a marine solar saltern.</title>
        <authorList>
            <person name="Han S."/>
        </authorList>
    </citation>
    <scope>NUCLEOTIDE SEQUENCE [LARGE SCALE GENOMIC DNA]</scope>
    <source>
        <strain evidence="2 3">GX10</strain>
    </source>
</reference>
<dbReference type="Pfam" id="PF06677">
    <property type="entry name" value="Auto_anti-p27"/>
    <property type="match status" value="1"/>
</dbReference>
<evidence type="ECO:0000259" key="1">
    <source>
        <dbReference type="Pfam" id="PF21003"/>
    </source>
</evidence>
<dbReference type="KEGG" id="srub:C2R22_20575"/>
<dbReference type="InterPro" id="IPR048302">
    <property type="entry name" value="NucS_N"/>
</dbReference>